<protein>
    <recommendedName>
        <fullName evidence="5">Root meristem growth factor 8</fullName>
    </recommendedName>
</protein>
<accession>A0AAV5JS46</accession>
<dbReference type="Proteomes" id="UP001054252">
    <property type="component" value="Unassembled WGS sequence"/>
</dbReference>
<feature type="compositionally biased region" description="Basic and acidic residues" evidence="1">
    <location>
        <begin position="83"/>
        <end position="96"/>
    </location>
</feature>
<evidence type="ECO:0000256" key="2">
    <source>
        <dbReference type="SAM" id="SignalP"/>
    </source>
</evidence>
<organism evidence="3 4">
    <name type="scientific">Rubroshorea leprosula</name>
    <dbReference type="NCBI Taxonomy" id="152421"/>
    <lineage>
        <taxon>Eukaryota</taxon>
        <taxon>Viridiplantae</taxon>
        <taxon>Streptophyta</taxon>
        <taxon>Embryophyta</taxon>
        <taxon>Tracheophyta</taxon>
        <taxon>Spermatophyta</taxon>
        <taxon>Magnoliopsida</taxon>
        <taxon>eudicotyledons</taxon>
        <taxon>Gunneridae</taxon>
        <taxon>Pentapetalae</taxon>
        <taxon>rosids</taxon>
        <taxon>malvids</taxon>
        <taxon>Malvales</taxon>
        <taxon>Dipterocarpaceae</taxon>
        <taxon>Rubroshorea</taxon>
    </lineage>
</organism>
<dbReference type="AlphaFoldDB" id="A0AAV5JS46"/>
<feature type="signal peptide" evidence="2">
    <location>
        <begin position="1"/>
        <end position="20"/>
    </location>
</feature>
<proteinExistence type="predicted"/>
<evidence type="ECO:0000256" key="1">
    <source>
        <dbReference type="SAM" id="MobiDB-lite"/>
    </source>
</evidence>
<sequence>MELILLLWVAFFALQTTCSSLQIQVQSLHQEAYEVQQLSLPTLPRKLIGITEEMSLKENGAQNGLPNNQQSVGDDTSGKGNRYQKEQAAKHGKGETWQEWAKGTDPSQFFTMDYTQVRGQRPIHNKSPPVSP</sequence>
<keyword evidence="2" id="KW-0732">Signal</keyword>
<evidence type="ECO:0008006" key="5">
    <source>
        <dbReference type="Google" id="ProtNLM"/>
    </source>
</evidence>
<evidence type="ECO:0000313" key="4">
    <source>
        <dbReference type="Proteomes" id="UP001054252"/>
    </source>
</evidence>
<feature type="region of interest" description="Disordered" evidence="1">
    <location>
        <begin position="58"/>
        <end position="101"/>
    </location>
</feature>
<gene>
    <name evidence="3" type="ORF">SLEP1_g27933</name>
</gene>
<comment type="caution">
    <text evidence="3">The sequence shown here is derived from an EMBL/GenBank/DDBJ whole genome shotgun (WGS) entry which is preliminary data.</text>
</comment>
<keyword evidence="4" id="KW-1185">Reference proteome</keyword>
<evidence type="ECO:0000313" key="3">
    <source>
        <dbReference type="EMBL" id="GKV17419.1"/>
    </source>
</evidence>
<reference evidence="3 4" key="1">
    <citation type="journal article" date="2021" name="Commun. Biol.">
        <title>The genome of Shorea leprosula (Dipterocarpaceae) highlights the ecological relevance of drought in aseasonal tropical rainforests.</title>
        <authorList>
            <person name="Ng K.K.S."/>
            <person name="Kobayashi M.J."/>
            <person name="Fawcett J.A."/>
            <person name="Hatakeyama M."/>
            <person name="Paape T."/>
            <person name="Ng C.H."/>
            <person name="Ang C.C."/>
            <person name="Tnah L.H."/>
            <person name="Lee C.T."/>
            <person name="Nishiyama T."/>
            <person name="Sese J."/>
            <person name="O'Brien M.J."/>
            <person name="Copetti D."/>
            <person name="Mohd Noor M.I."/>
            <person name="Ong R.C."/>
            <person name="Putra M."/>
            <person name="Sireger I.Z."/>
            <person name="Indrioko S."/>
            <person name="Kosugi Y."/>
            <person name="Izuno A."/>
            <person name="Isagi Y."/>
            <person name="Lee S.L."/>
            <person name="Shimizu K.K."/>
        </authorList>
    </citation>
    <scope>NUCLEOTIDE SEQUENCE [LARGE SCALE GENOMIC DNA]</scope>
    <source>
        <strain evidence="3">214</strain>
    </source>
</reference>
<name>A0AAV5JS46_9ROSI</name>
<dbReference type="EMBL" id="BPVZ01000048">
    <property type="protein sequence ID" value="GKV17419.1"/>
    <property type="molecule type" value="Genomic_DNA"/>
</dbReference>
<feature type="compositionally biased region" description="Polar residues" evidence="1">
    <location>
        <begin position="60"/>
        <end position="74"/>
    </location>
</feature>
<feature type="chain" id="PRO_5043596255" description="Root meristem growth factor 8" evidence="2">
    <location>
        <begin position="21"/>
        <end position="132"/>
    </location>
</feature>